<dbReference type="EMBL" id="CP062941">
    <property type="protein sequence ID" value="QOL49874.1"/>
    <property type="molecule type" value="Genomic_DNA"/>
</dbReference>
<keyword evidence="2" id="KW-1185">Reference proteome</keyword>
<proteinExistence type="predicted"/>
<dbReference type="Proteomes" id="UP000593875">
    <property type="component" value="Chromosome"/>
</dbReference>
<gene>
    <name evidence="1" type="ORF">LPB04_00625</name>
</gene>
<reference evidence="1 2" key="1">
    <citation type="submission" date="2020-10" db="EMBL/GenBank/DDBJ databases">
        <title>Genome sequencing of Massilia sp. LPB0304.</title>
        <authorList>
            <person name="Kim J."/>
        </authorList>
    </citation>
    <scope>NUCLEOTIDE SEQUENCE [LARGE SCALE GENOMIC DNA]</scope>
    <source>
        <strain evidence="1 2">LPB0304</strain>
    </source>
</reference>
<accession>A0A7L9U4E2</accession>
<dbReference type="KEGG" id="mlir:LPB04_00625"/>
<organism evidence="1 2">
    <name type="scientific">Massilia litorea</name>
    <dbReference type="NCBI Taxonomy" id="2769491"/>
    <lineage>
        <taxon>Bacteria</taxon>
        <taxon>Pseudomonadati</taxon>
        <taxon>Pseudomonadota</taxon>
        <taxon>Betaproteobacteria</taxon>
        <taxon>Burkholderiales</taxon>
        <taxon>Oxalobacteraceae</taxon>
        <taxon>Telluria group</taxon>
        <taxon>Massilia</taxon>
    </lineage>
</organism>
<evidence type="ECO:0000313" key="1">
    <source>
        <dbReference type="EMBL" id="QOL49874.1"/>
    </source>
</evidence>
<dbReference type="RefSeq" id="WP_193686898.1">
    <property type="nucleotide sequence ID" value="NZ_CP062941.1"/>
</dbReference>
<evidence type="ECO:0000313" key="2">
    <source>
        <dbReference type="Proteomes" id="UP000593875"/>
    </source>
</evidence>
<sequence>MNAATITQAQEQGLRHQSTGLFATIRSFSEQLFVAHGGWLAARKERAQRASYAVAERAGRAELFAMAADAEKHSPNLAAELRWMANR</sequence>
<name>A0A7L9U4E2_9BURK</name>
<dbReference type="AlphaFoldDB" id="A0A7L9U4E2"/>
<protein>
    <submittedName>
        <fullName evidence="1">Uncharacterized protein</fullName>
    </submittedName>
</protein>